<dbReference type="InterPro" id="IPR010310">
    <property type="entry name" value="T7SS_ESAT-6-like"/>
</dbReference>
<gene>
    <name evidence="1" type="ORF">MB901379_04900</name>
</gene>
<dbReference type="EMBL" id="LR130759">
    <property type="protein sequence ID" value="VDM91281.1"/>
    <property type="molecule type" value="Genomic_DNA"/>
</dbReference>
<name>A0A447GLD0_9MYCO</name>
<dbReference type="AlphaFoldDB" id="A0A447GLD0"/>
<protein>
    <submittedName>
        <fullName evidence="1">WXG100 family type VII secretion target</fullName>
    </submittedName>
</protein>
<reference evidence="2" key="1">
    <citation type="submission" date="2018-02" db="EMBL/GenBank/DDBJ databases">
        <authorList>
            <person name="Seth-Smith MB H."/>
            <person name="Seth-Smith H."/>
        </authorList>
    </citation>
    <scope>NUCLEOTIDE SEQUENCE [LARGE SCALE GENOMIC DNA]</scope>
</reference>
<keyword evidence="2" id="KW-1185">Reference proteome</keyword>
<evidence type="ECO:0000313" key="1">
    <source>
        <dbReference type="EMBL" id="VDM91281.1"/>
    </source>
</evidence>
<dbReference type="Proteomes" id="UP000269998">
    <property type="component" value="Chromosome"/>
</dbReference>
<dbReference type="Gene3D" id="1.10.287.1060">
    <property type="entry name" value="ESAT-6-like"/>
    <property type="match status" value="1"/>
</dbReference>
<dbReference type="Pfam" id="PF06013">
    <property type="entry name" value="WXG100"/>
    <property type="match status" value="1"/>
</dbReference>
<sequence length="78" mass="8471">MSADDIVRVDAVGMRGFAGSLRGVAEHLAGRLAELDGQVGDMLGGWHGVSGSAFGSAWELWHRGADEVQLGYPYWRRR</sequence>
<proteinExistence type="predicted"/>
<dbReference type="KEGG" id="mbai:MB901379_04900"/>
<evidence type="ECO:0000313" key="2">
    <source>
        <dbReference type="Proteomes" id="UP000269998"/>
    </source>
</evidence>
<organism evidence="1 2">
    <name type="scientific">Mycobacterium basiliense</name>
    <dbReference type="NCBI Taxonomy" id="2094119"/>
    <lineage>
        <taxon>Bacteria</taxon>
        <taxon>Bacillati</taxon>
        <taxon>Actinomycetota</taxon>
        <taxon>Actinomycetes</taxon>
        <taxon>Mycobacteriales</taxon>
        <taxon>Mycobacteriaceae</taxon>
        <taxon>Mycobacterium</taxon>
    </lineage>
</organism>
<dbReference type="SUPFAM" id="SSF140453">
    <property type="entry name" value="EsxAB dimer-like"/>
    <property type="match status" value="1"/>
</dbReference>
<dbReference type="InterPro" id="IPR036689">
    <property type="entry name" value="ESAT-6-like_sf"/>
</dbReference>
<accession>A0A447GLD0</accession>